<dbReference type="STRING" id="323097.Nham_2944"/>
<reference evidence="1 2" key="1">
    <citation type="submission" date="2006-03" db="EMBL/GenBank/DDBJ databases">
        <title>Complete sequence of chromosome of Nitrobacter hamburgensis X14.</title>
        <authorList>
            <consortium name="US DOE Joint Genome Institute"/>
            <person name="Copeland A."/>
            <person name="Lucas S."/>
            <person name="Lapidus A."/>
            <person name="Barry K."/>
            <person name="Detter J.C."/>
            <person name="Glavina del Rio T."/>
            <person name="Hammon N."/>
            <person name="Israni S."/>
            <person name="Dalin E."/>
            <person name="Tice H."/>
            <person name="Pitluck S."/>
            <person name="Chain P."/>
            <person name="Malfatti S."/>
            <person name="Shin M."/>
            <person name="Vergez L."/>
            <person name="Schmutz J."/>
            <person name="Larimer F."/>
            <person name="Land M."/>
            <person name="Hauser L."/>
            <person name="Kyrpides N."/>
            <person name="Ivanova N."/>
            <person name="Ward B."/>
            <person name="Arp D."/>
            <person name="Klotz M."/>
            <person name="Stein L."/>
            <person name="O'Mullan G."/>
            <person name="Starkenburg S."/>
            <person name="Sayavedra L."/>
            <person name="Poret-Peterson A.T."/>
            <person name="Gentry M.E."/>
            <person name="Bruce D."/>
            <person name="Richardson P."/>
        </authorList>
    </citation>
    <scope>NUCLEOTIDE SEQUENCE [LARGE SCALE GENOMIC DNA]</scope>
    <source>
        <strain evidence="2">DSM 10229 / NCIMB 13809 / X14</strain>
    </source>
</reference>
<organism evidence="1 2">
    <name type="scientific">Nitrobacter hamburgensis (strain DSM 10229 / NCIMB 13809 / X14)</name>
    <dbReference type="NCBI Taxonomy" id="323097"/>
    <lineage>
        <taxon>Bacteria</taxon>
        <taxon>Pseudomonadati</taxon>
        <taxon>Pseudomonadota</taxon>
        <taxon>Alphaproteobacteria</taxon>
        <taxon>Hyphomicrobiales</taxon>
        <taxon>Nitrobacteraceae</taxon>
        <taxon>Nitrobacter</taxon>
    </lineage>
</organism>
<evidence type="ECO:0000313" key="2">
    <source>
        <dbReference type="Proteomes" id="UP000001953"/>
    </source>
</evidence>
<dbReference type="RefSeq" id="WP_011511373.1">
    <property type="nucleotide sequence ID" value="NC_007964.1"/>
</dbReference>
<dbReference type="EMBL" id="CP000319">
    <property type="protein sequence ID" value="ABE63710.1"/>
    <property type="molecule type" value="Genomic_DNA"/>
</dbReference>
<dbReference type="KEGG" id="nha:Nham_2944"/>
<dbReference type="HOGENOM" id="CLU_114827_0_0_5"/>
<name>Q1QJ87_NITHX</name>
<gene>
    <name evidence="1" type="ordered locus">Nham_2944</name>
</gene>
<dbReference type="OrthoDB" id="8158907at2"/>
<dbReference type="eggNOG" id="ENOG50347MQ">
    <property type="taxonomic scope" value="Bacteria"/>
</dbReference>
<keyword evidence="2" id="KW-1185">Reference proteome</keyword>
<evidence type="ECO:0000313" key="1">
    <source>
        <dbReference type="EMBL" id="ABE63710.1"/>
    </source>
</evidence>
<protein>
    <submittedName>
        <fullName evidence="1">Uncharacterized protein</fullName>
    </submittedName>
</protein>
<accession>Q1QJ87</accession>
<dbReference type="Proteomes" id="UP000001953">
    <property type="component" value="Chromosome"/>
</dbReference>
<dbReference type="AlphaFoldDB" id="Q1QJ87"/>
<sequence length="177" mass="19178">MLRWAVAMAEVRRGRRAAVATIGPLVERSRASLNGIPDIAWRDPYLVGFMLTLITIVARIESRALQDHDLSLVQSQTWRAITGMDADLIGEDALTLSKSHPREFQHGCYSATMIASRLCGAAAVASIGYEPWQDATAGQNSFVDDSRNMSAALSPVTGNWGDAFDAYIAGLPLARLT</sequence>
<proteinExistence type="predicted"/>